<evidence type="ECO:0000256" key="1">
    <source>
        <dbReference type="ARBA" id="ARBA00008270"/>
    </source>
</evidence>
<comment type="caution">
    <text evidence="3">The sequence shown here is derived from an EMBL/GenBank/DDBJ whole genome shotgun (WGS) entry which is preliminary data.</text>
</comment>
<dbReference type="EMBL" id="JBHLUH010000009">
    <property type="protein sequence ID" value="MFC0527577.1"/>
    <property type="molecule type" value="Genomic_DNA"/>
</dbReference>
<dbReference type="NCBIfam" id="TIGR00654">
    <property type="entry name" value="PhzF_family"/>
    <property type="match status" value="1"/>
</dbReference>
<protein>
    <submittedName>
        <fullName evidence="3">PhzF family phenazine biosynthesis protein</fullName>
    </submittedName>
</protein>
<evidence type="ECO:0000313" key="3">
    <source>
        <dbReference type="EMBL" id="MFC0527577.1"/>
    </source>
</evidence>
<comment type="similarity">
    <text evidence="1">Belongs to the PhzF family.</text>
</comment>
<name>A0ABV6LYT0_9ACTN</name>
<gene>
    <name evidence="3" type="ORF">ACFFIA_07895</name>
</gene>
<sequence>MRFHIVDTFADDRFAGNPAAVVSAPEFPADAAMQSVAHRIGLPTTAFVVAAGPGEYRVRWFTPYKEINLCGHATIASARYLFGQAADAGRSRLRFVSDNGVLYAERVGDLVAIDLPSAALTPAAPPPGLLEALGVAAASCAVSSDDVLVEVESAEAVAAIRPDFAALARQPFRGHIVTAPATGGADFVSRTFFPSLGVDEDQVCVSAHCKLAPFWARRLGRTALTALQLSERGGRLEVEDRGDRVRVLGAAVSRGGVQELVFHALTTT</sequence>
<dbReference type="PIRSF" id="PIRSF016184">
    <property type="entry name" value="PhzC_PhzF"/>
    <property type="match status" value="1"/>
</dbReference>
<accession>A0ABV6LYT0</accession>
<dbReference type="PANTHER" id="PTHR13774:SF17">
    <property type="entry name" value="PHENAZINE BIOSYNTHESIS-LIKE DOMAIN-CONTAINING PROTEIN"/>
    <property type="match status" value="1"/>
</dbReference>
<dbReference type="Pfam" id="PF02567">
    <property type="entry name" value="PhzC-PhzF"/>
    <property type="match status" value="1"/>
</dbReference>
<dbReference type="Proteomes" id="UP001589867">
    <property type="component" value="Unassembled WGS sequence"/>
</dbReference>
<dbReference type="PANTHER" id="PTHR13774">
    <property type="entry name" value="PHENAZINE BIOSYNTHESIS PROTEIN"/>
    <property type="match status" value="1"/>
</dbReference>
<evidence type="ECO:0000313" key="4">
    <source>
        <dbReference type="Proteomes" id="UP001589867"/>
    </source>
</evidence>
<keyword evidence="4" id="KW-1185">Reference proteome</keyword>
<proteinExistence type="inferred from homology"/>
<organism evidence="3 4">
    <name type="scientific">Phytohabitans kaempferiae</name>
    <dbReference type="NCBI Taxonomy" id="1620943"/>
    <lineage>
        <taxon>Bacteria</taxon>
        <taxon>Bacillati</taxon>
        <taxon>Actinomycetota</taxon>
        <taxon>Actinomycetes</taxon>
        <taxon>Micromonosporales</taxon>
        <taxon>Micromonosporaceae</taxon>
    </lineage>
</organism>
<reference evidence="3 4" key="1">
    <citation type="submission" date="2024-09" db="EMBL/GenBank/DDBJ databases">
        <authorList>
            <person name="Sun Q."/>
            <person name="Mori K."/>
        </authorList>
    </citation>
    <scope>NUCLEOTIDE SEQUENCE [LARGE SCALE GENOMIC DNA]</scope>
    <source>
        <strain evidence="3 4">TBRC 3947</strain>
    </source>
</reference>
<dbReference type="SUPFAM" id="SSF54506">
    <property type="entry name" value="Diaminopimelate epimerase-like"/>
    <property type="match status" value="1"/>
</dbReference>
<dbReference type="InterPro" id="IPR003719">
    <property type="entry name" value="Phenazine_PhzF-like"/>
</dbReference>
<dbReference type="Gene3D" id="3.10.310.10">
    <property type="entry name" value="Diaminopimelate Epimerase, Chain A, domain 1"/>
    <property type="match status" value="2"/>
</dbReference>
<keyword evidence="2" id="KW-0413">Isomerase</keyword>
<dbReference type="RefSeq" id="WP_377247749.1">
    <property type="nucleotide sequence ID" value="NZ_JBHLUH010000009.1"/>
</dbReference>
<evidence type="ECO:0000256" key="2">
    <source>
        <dbReference type="ARBA" id="ARBA00023235"/>
    </source>
</evidence>